<evidence type="ECO:0000256" key="6">
    <source>
        <dbReference type="ARBA" id="ARBA00022833"/>
    </source>
</evidence>
<dbReference type="Pfam" id="PF18962">
    <property type="entry name" value="Por_Secre_tail"/>
    <property type="match status" value="1"/>
</dbReference>
<keyword evidence="3" id="KW-0479">Metal-binding</keyword>
<dbReference type="PANTHER" id="PTHR47466:SF1">
    <property type="entry name" value="METALLOPROTEASE MEP1 (AFU_ORTHOLOGUE AFUA_1G07730)-RELATED"/>
    <property type="match status" value="1"/>
</dbReference>
<dbReference type="RefSeq" id="WP_309938252.1">
    <property type="nucleotide sequence ID" value="NZ_AP025305.1"/>
</dbReference>
<dbReference type="Pfam" id="PF05572">
    <property type="entry name" value="Peptidase_M43"/>
    <property type="match status" value="1"/>
</dbReference>
<evidence type="ECO:0000256" key="5">
    <source>
        <dbReference type="ARBA" id="ARBA00022801"/>
    </source>
</evidence>
<feature type="domain" description="Secretion system C-terminal sorting" evidence="10">
    <location>
        <begin position="738"/>
        <end position="806"/>
    </location>
</feature>
<evidence type="ECO:0000259" key="10">
    <source>
        <dbReference type="Pfam" id="PF18962"/>
    </source>
</evidence>
<keyword evidence="5" id="KW-0378">Hydrolase</keyword>
<dbReference type="AlphaFoldDB" id="A0AAE3XP85"/>
<dbReference type="EMBL" id="JAVDQD010000002">
    <property type="protein sequence ID" value="MDR6238744.1"/>
    <property type="molecule type" value="Genomic_DNA"/>
</dbReference>
<dbReference type="InterPro" id="IPR026444">
    <property type="entry name" value="Secre_tail"/>
</dbReference>
<evidence type="ECO:0000256" key="1">
    <source>
        <dbReference type="ARBA" id="ARBA00008721"/>
    </source>
</evidence>
<accession>A0AAE3XP85</accession>
<dbReference type="Proteomes" id="UP001185092">
    <property type="component" value="Unassembled WGS sequence"/>
</dbReference>
<reference evidence="11" key="1">
    <citation type="submission" date="2023-07" db="EMBL/GenBank/DDBJ databases">
        <title>Genomic Encyclopedia of Type Strains, Phase IV (KMG-IV): sequencing the most valuable type-strain genomes for metagenomic binning, comparative biology and taxonomic classification.</title>
        <authorList>
            <person name="Goeker M."/>
        </authorList>
    </citation>
    <scope>NUCLEOTIDE SEQUENCE</scope>
    <source>
        <strain evidence="11">DSM 26174</strain>
    </source>
</reference>
<organism evidence="11 12">
    <name type="scientific">Aureibacter tunicatorum</name>
    <dbReference type="NCBI Taxonomy" id="866807"/>
    <lineage>
        <taxon>Bacteria</taxon>
        <taxon>Pseudomonadati</taxon>
        <taxon>Bacteroidota</taxon>
        <taxon>Cytophagia</taxon>
        <taxon>Cytophagales</taxon>
        <taxon>Persicobacteraceae</taxon>
        <taxon>Aureibacter</taxon>
    </lineage>
</organism>
<dbReference type="InterPro" id="IPR008754">
    <property type="entry name" value="Peptidase_M43"/>
</dbReference>
<keyword evidence="12" id="KW-1185">Reference proteome</keyword>
<keyword evidence="8" id="KW-1015">Disulfide bond</keyword>
<dbReference type="Gene3D" id="3.40.390.10">
    <property type="entry name" value="Collagenase (Catalytic Domain)"/>
    <property type="match status" value="1"/>
</dbReference>
<dbReference type="GO" id="GO:0046872">
    <property type="term" value="F:metal ion binding"/>
    <property type="evidence" value="ECO:0007669"/>
    <property type="project" value="UniProtKB-KW"/>
</dbReference>
<dbReference type="NCBIfam" id="TIGR04183">
    <property type="entry name" value="Por_Secre_tail"/>
    <property type="match status" value="1"/>
</dbReference>
<dbReference type="GO" id="GO:0006508">
    <property type="term" value="P:proteolysis"/>
    <property type="evidence" value="ECO:0007669"/>
    <property type="project" value="UniProtKB-KW"/>
</dbReference>
<protein>
    <recommendedName>
        <fullName evidence="13">T9SS type A sorting domain-containing protein</fullName>
    </recommendedName>
</protein>
<keyword evidence="2" id="KW-0645">Protease</keyword>
<keyword evidence="4" id="KW-0732">Signal</keyword>
<evidence type="ECO:0000256" key="8">
    <source>
        <dbReference type="ARBA" id="ARBA00023157"/>
    </source>
</evidence>
<dbReference type="InterPro" id="IPR024079">
    <property type="entry name" value="MetalloPept_cat_dom_sf"/>
</dbReference>
<evidence type="ECO:0000256" key="2">
    <source>
        <dbReference type="ARBA" id="ARBA00022670"/>
    </source>
</evidence>
<feature type="domain" description="Peptidase M43 pregnancy-associated plasma-A" evidence="9">
    <location>
        <begin position="168"/>
        <end position="327"/>
    </location>
</feature>
<dbReference type="GO" id="GO:0008237">
    <property type="term" value="F:metallopeptidase activity"/>
    <property type="evidence" value="ECO:0007669"/>
    <property type="project" value="UniProtKB-KW"/>
</dbReference>
<evidence type="ECO:0000259" key="9">
    <source>
        <dbReference type="Pfam" id="PF05572"/>
    </source>
</evidence>
<dbReference type="PANTHER" id="PTHR47466">
    <property type="match status" value="1"/>
</dbReference>
<evidence type="ECO:0008006" key="13">
    <source>
        <dbReference type="Google" id="ProtNLM"/>
    </source>
</evidence>
<keyword evidence="6" id="KW-0862">Zinc</keyword>
<gene>
    <name evidence="11" type="ORF">HNQ88_001781</name>
</gene>
<sequence length="808" mass="90023">MKGKLLSLSFAMSLLSGYQSFGQTTQEGNFSCGNHNIEIPDEVQRRAKEQSLSNLRISNTEKLYIPIMFHVHHKTDPTKITKEQIESAVRILNEDFQKKNNDTPTGVNSSFYALAANMNIEFVLARFDKDGEPVSVTDANGNTIEGVTYHTSNHYGGQGWENAPHMKMKDVTIKKFPQNMYLNVYITEYAEYENKDTNSGWAYRPKQVTGTDHAKYDGIVFNYHYLGDTGPENWTSNQTHMRRVMTHEVGHWLGLFHTFNDTGSCSYNDGIDDTPASPAAWTVNNGNCDSEGHPDCGFKFNVHNYMDYSNCPSMFTTGQVDFMRSVLSSDIIGRNNLISEDNLKNTLGYVPKDNNPRVFVQESTFFENSELNDGTVDPLEVEVQNASFADIDFKEDVDFTITGLPVGLKTNIERISESSVRIKLEGKAVNHQQGHKITGINVLFENSVFTDLTSDFPETLRELVDLSISFYDSFIIVYGDTKYGGDNDSKSSGVVDDNTNTFAKWFFSREMDSGPLSSNYGHGIWHNGSSFEIEAYGHSIIADNYKNVSLLNNGDVIGPNSNWVEGGDYQNLHHLVNDNYQDWVGKSGFAGFRFTIDENVHYGWAQFTVASDGKKVEIIDFAYHLKPDEPILAGDKGTGPMDQIITFDSIEGEFIGRGENYALSAIASSGLEIEYTSSDESIVKIVNGNELKFINGGDVTITANQSGKEGIWNEAEPVSHTINVLKPTGIQTISGLKIYPNPNQGLFKVEASTNIRKVIVVDVAGRIINEIISEGNSIDVDITGMYSGVYNVFVYTKDGFEVAKVIFE</sequence>
<dbReference type="SUPFAM" id="SSF55486">
    <property type="entry name" value="Metalloproteases ('zincins'), catalytic domain"/>
    <property type="match status" value="1"/>
</dbReference>
<evidence type="ECO:0000256" key="7">
    <source>
        <dbReference type="ARBA" id="ARBA00023049"/>
    </source>
</evidence>
<keyword evidence="7" id="KW-0482">Metalloprotease</keyword>
<evidence type="ECO:0000256" key="3">
    <source>
        <dbReference type="ARBA" id="ARBA00022723"/>
    </source>
</evidence>
<evidence type="ECO:0000313" key="11">
    <source>
        <dbReference type="EMBL" id="MDR6238744.1"/>
    </source>
</evidence>
<name>A0AAE3XP85_9BACT</name>
<comment type="similarity">
    <text evidence="1">Belongs to the peptidase M43B family.</text>
</comment>
<proteinExistence type="inferred from homology"/>
<comment type="caution">
    <text evidence="11">The sequence shown here is derived from an EMBL/GenBank/DDBJ whole genome shotgun (WGS) entry which is preliminary data.</text>
</comment>
<evidence type="ECO:0000313" key="12">
    <source>
        <dbReference type="Proteomes" id="UP001185092"/>
    </source>
</evidence>
<evidence type="ECO:0000256" key="4">
    <source>
        <dbReference type="ARBA" id="ARBA00022729"/>
    </source>
</evidence>